<dbReference type="PROSITE" id="PS00742">
    <property type="entry name" value="PEP_ENZYMES_2"/>
    <property type="match status" value="1"/>
</dbReference>
<evidence type="ECO:0000256" key="14">
    <source>
        <dbReference type="ARBA" id="ARBA00022777"/>
    </source>
</evidence>
<dbReference type="InterPro" id="IPR023151">
    <property type="entry name" value="PEP_util_CS"/>
</dbReference>
<keyword evidence="25" id="KW-1185">Reference proteome</keyword>
<proteinExistence type="inferred from homology"/>
<comment type="caution">
    <text evidence="24">The sequence shown here is derived from an EMBL/GenBank/DDBJ whole genome shotgun (WGS) entry which is preliminary data.</text>
</comment>
<keyword evidence="14 17" id="KW-0418">Kinase</keyword>
<feature type="active site" description="Proton donor" evidence="18">
    <location>
        <position position="511"/>
    </location>
</feature>
<organism evidence="24 25">
    <name type="scientific">Rhodopirellula bahusiensis</name>
    <dbReference type="NCBI Taxonomy" id="2014065"/>
    <lineage>
        <taxon>Bacteria</taxon>
        <taxon>Pseudomonadati</taxon>
        <taxon>Planctomycetota</taxon>
        <taxon>Planctomycetia</taxon>
        <taxon>Pirellulales</taxon>
        <taxon>Pirellulaceae</taxon>
        <taxon>Rhodopirellula</taxon>
    </lineage>
</organism>
<evidence type="ECO:0000256" key="13">
    <source>
        <dbReference type="ARBA" id="ARBA00022723"/>
    </source>
</evidence>
<keyword evidence="11 17" id="KW-0808">Transferase</keyword>
<feature type="active site" description="Tele-phosphohistidine intermediate" evidence="18">
    <location>
        <position position="197"/>
    </location>
</feature>
<feature type="domain" description="Phosphotransferase system enzyme I N-terminal" evidence="23">
    <location>
        <begin position="6"/>
        <end position="134"/>
    </location>
</feature>
<evidence type="ECO:0000256" key="18">
    <source>
        <dbReference type="PIRSR" id="PIRSR000732-1"/>
    </source>
</evidence>
<feature type="binding site" evidence="20">
    <location>
        <position position="464"/>
    </location>
    <ligand>
        <name>Mg(2+)</name>
        <dbReference type="ChEBI" id="CHEBI:18420"/>
    </ligand>
</feature>
<evidence type="ECO:0000256" key="19">
    <source>
        <dbReference type="PIRSR" id="PIRSR000732-2"/>
    </source>
</evidence>
<dbReference type="InterPro" id="IPR036637">
    <property type="entry name" value="Phosphohistidine_dom_sf"/>
</dbReference>
<evidence type="ECO:0000256" key="1">
    <source>
        <dbReference type="ARBA" id="ARBA00000683"/>
    </source>
</evidence>
<dbReference type="Gene3D" id="1.10.274.10">
    <property type="entry name" value="PtsI, HPr-binding domain"/>
    <property type="match status" value="1"/>
</dbReference>
<dbReference type="Pfam" id="PF02896">
    <property type="entry name" value="PEP-utilizers_C"/>
    <property type="match status" value="1"/>
</dbReference>
<name>A0A2G1W5Z5_9BACT</name>
<dbReference type="PANTHER" id="PTHR46244:SF3">
    <property type="entry name" value="PHOSPHOENOLPYRUVATE-PROTEIN PHOSPHOTRANSFERASE"/>
    <property type="match status" value="1"/>
</dbReference>
<dbReference type="Pfam" id="PF05524">
    <property type="entry name" value="PEP-utilisers_N"/>
    <property type="match status" value="1"/>
</dbReference>
<keyword evidence="12 17" id="KW-0598">Phosphotransferase system</keyword>
<feature type="binding site" evidence="20">
    <location>
        <position position="440"/>
    </location>
    <ligand>
        <name>Mg(2+)</name>
        <dbReference type="ChEBI" id="CHEBI:18420"/>
    </ligand>
</feature>
<dbReference type="InterPro" id="IPR036618">
    <property type="entry name" value="PtsI_HPr-bd_sf"/>
</dbReference>
<dbReference type="SUPFAM" id="SSF51621">
    <property type="entry name" value="Phosphoenolpyruvate/pyruvate domain"/>
    <property type="match status" value="1"/>
</dbReference>
<evidence type="ECO:0000256" key="20">
    <source>
        <dbReference type="PIRSR" id="PIRSR000732-3"/>
    </source>
</evidence>
<dbReference type="GO" id="GO:0008965">
    <property type="term" value="F:phosphoenolpyruvate-protein phosphotransferase activity"/>
    <property type="evidence" value="ECO:0007669"/>
    <property type="project" value="UniProtKB-EC"/>
</dbReference>
<feature type="binding site" evidence="19">
    <location>
        <begin position="463"/>
        <end position="464"/>
    </location>
    <ligand>
        <name>phosphoenolpyruvate</name>
        <dbReference type="ChEBI" id="CHEBI:58702"/>
    </ligand>
</feature>
<evidence type="ECO:0000259" key="21">
    <source>
        <dbReference type="Pfam" id="PF00391"/>
    </source>
</evidence>
<evidence type="ECO:0000259" key="22">
    <source>
        <dbReference type="Pfam" id="PF02896"/>
    </source>
</evidence>
<dbReference type="GO" id="GO:0046872">
    <property type="term" value="F:metal ion binding"/>
    <property type="evidence" value="ECO:0007669"/>
    <property type="project" value="UniProtKB-KW"/>
</dbReference>
<dbReference type="EMBL" id="NIZW01000011">
    <property type="protein sequence ID" value="PHQ34448.1"/>
    <property type="molecule type" value="Genomic_DNA"/>
</dbReference>
<keyword evidence="15 17" id="KW-0460">Magnesium</keyword>
<evidence type="ECO:0000256" key="2">
    <source>
        <dbReference type="ARBA" id="ARBA00001946"/>
    </source>
</evidence>
<dbReference type="Gene3D" id="3.50.30.10">
    <property type="entry name" value="Phosphohistidine domain"/>
    <property type="match status" value="1"/>
</dbReference>
<comment type="catalytic activity">
    <reaction evidence="1 17">
        <text>L-histidyl-[protein] + phosphoenolpyruvate = N(pros)-phospho-L-histidyl-[protein] + pyruvate</text>
        <dbReference type="Rhea" id="RHEA:23880"/>
        <dbReference type="Rhea" id="RHEA-COMP:9745"/>
        <dbReference type="Rhea" id="RHEA-COMP:9746"/>
        <dbReference type="ChEBI" id="CHEBI:15361"/>
        <dbReference type="ChEBI" id="CHEBI:29979"/>
        <dbReference type="ChEBI" id="CHEBI:58702"/>
        <dbReference type="ChEBI" id="CHEBI:64837"/>
        <dbReference type="EC" id="2.7.3.9"/>
    </reaction>
</comment>
<evidence type="ECO:0000256" key="7">
    <source>
        <dbReference type="ARBA" id="ARBA00016544"/>
    </source>
</evidence>
<keyword evidence="24" id="KW-0670">Pyruvate</keyword>
<dbReference type="SUPFAM" id="SSF52009">
    <property type="entry name" value="Phosphohistidine domain"/>
    <property type="match status" value="1"/>
</dbReference>
<accession>A0A2G1W5Z5</accession>
<sequence>MERMEGNSLSIGLAKGVAVVLGYELQRTITLSRENASDSISRSKVSDECDRMDDALEKSKQDLDDLKSIATDRTSISSAIDLVSAHASMAGEIASLVKDRISHDLVGVEGALDSVICQTVGRLTKIDNDYLRERETDVRDIGQRIKRHLMGMTAPHLDALPKDAIIVTQELAPSDAIALADSGIVGIVTQVGGNLGHTAIIARSMGIPAVSGIVNATQRITSGMTLLIDGEAGIVIANPDEQELSEFDSRLAEANRDLDALQSNLSAPSSFATCQTLDGMEITLYGNVGLSSDLDQVLAHGLAGVGLFRTEFLYLQSEHRPDTESQRRIYAQMSDRLGDRPLVIRTFDLGGDKLPPFLSKDENVDASSLSLRGLRFSLAEKDLLRSQLNAIVQVAQQAGVSILFPMVIGGHDFAQAIEMVDDVVEASNAFRRPQIGAMIETPAALFCLDEILELANFIAIGTNDLTQYLLAADRELSAESDQVTAMHPAVLRAINQIAAAAKRWDRPICVCGEEAGDPEFAELLIGLGIRELSVSASRSESLRKAIAQIDSTKACDLVQRAQDCRSSKEVRDLLRSAKQAETFEDLDSQSIDAIKACS</sequence>
<dbReference type="InterPro" id="IPR015813">
    <property type="entry name" value="Pyrv/PenolPyrv_kinase-like_dom"/>
</dbReference>
<evidence type="ECO:0000313" key="24">
    <source>
        <dbReference type="EMBL" id="PHQ34448.1"/>
    </source>
</evidence>
<feature type="domain" description="PEP-utilising enzyme mobile" evidence="21">
    <location>
        <begin position="161"/>
        <end position="233"/>
    </location>
</feature>
<dbReference type="InterPro" id="IPR006318">
    <property type="entry name" value="PTS_EI-like"/>
</dbReference>
<comment type="subcellular location">
    <subcellularLocation>
        <location evidence="4 17">Cytoplasm</location>
    </subcellularLocation>
</comment>
<evidence type="ECO:0000313" key="25">
    <source>
        <dbReference type="Proteomes" id="UP000225740"/>
    </source>
</evidence>
<dbReference type="InterPro" id="IPR000121">
    <property type="entry name" value="PEP_util_C"/>
</dbReference>
<feature type="binding site" evidence="19">
    <location>
        <position position="474"/>
    </location>
    <ligand>
        <name>phosphoenolpyruvate</name>
        <dbReference type="ChEBI" id="CHEBI:58702"/>
    </ligand>
</feature>
<dbReference type="InterPro" id="IPR008731">
    <property type="entry name" value="PTS_EIN"/>
</dbReference>
<evidence type="ECO:0000256" key="8">
    <source>
        <dbReference type="ARBA" id="ARBA00022448"/>
    </source>
</evidence>
<evidence type="ECO:0000256" key="11">
    <source>
        <dbReference type="ARBA" id="ARBA00022679"/>
    </source>
</evidence>
<evidence type="ECO:0000256" key="5">
    <source>
        <dbReference type="ARBA" id="ARBA00007837"/>
    </source>
</evidence>
<evidence type="ECO:0000256" key="3">
    <source>
        <dbReference type="ARBA" id="ARBA00002728"/>
    </source>
</evidence>
<reference evidence="24 25" key="1">
    <citation type="submission" date="2017-06" db="EMBL/GenBank/DDBJ databases">
        <title>Description of Rhodopirellula bahusiensis sp. nov.</title>
        <authorList>
            <person name="Kizina J."/>
            <person name="Harder J."/>
        </authorList>
    </citation>
    <scope>NUCLEOTIDE SEQUENCE [LARGE SCALE GENOMIC DNA]</scope>
    <source>
        <strain evidence="24 25">SWK21</strain>
    </source>
</reference>
<keyword evidence="8 17" id="KW-0813">Transport</keyword>
<dbReference type="GO" id="GO:0016301">
    <property type="term" value="F:kinase activity"/>
    <property type="evidence" value="ECO:0007669"/>
    <property type="project" value="UniProtKB-KW"/>
</dbReference>
<keyword evidence="10 17" id="KW-0762">Sugar transport</keyword>
<protein>
    <recommendedName>
        <fullName evidence="7 17">Phosphoenolpyruvate-protein phosphotransferase</fullName>
        <ecNumber evidence="6 17">2.7.3.9</ecNumber>
    </recommendedName>
    <alternativeName>
        <fullName evidence="16 17">Phosphotransferase system, enzyme I</fullName>
    </alternativeName>
</protein>
<dbReference type="GO" id="GO:0005737">
    <property type="term" value="C:cytoplasm"/>
    <property type="evidence" value="ECO:0007669"/>
    <property type="project" value="UniProtKB-SubCell"/>
</dbReference>
<keyword evidence="13 17" id="KW-0479">Metal-binding</keyword>
<evidence type="ECO:0000256" key="10">
    <source>
        <dbReference type="ARBA" id="ARBA00022597"/>
    </source>
</evidence>
<evidence type="ECO:0000256" key="6">
    <source>
        <dbReference type="ARBA" id="ARBA00012232"/>
    </source>
</evidence>
<dbReference type="SUPFAM" id="SSF47831">
    <property type="entry name" value="Enzyme I of the PEP:sugar phosphotransferase system HPr-binding (sub)domain"/>
    <property type="match status" value="1"/>
</dbReference>
<dbReference type="GO" id="GO:0009401">
    <property type="term" value="P:phosphoenolpyruvate-dependent sugar phosphotransferase system"/>
    <property type="evidence" value="ECO:0007669"/>
    <property type="project" value="UniProtKB-KW"/>
</dbReference>
<evidence type="ECO:0000256" key="16">
    <source>
        <dbReference type="ARBA" id="ARBA00033235"/>
    </source>
</evidence>
<comment type="cofactor">
    <cofactor evidence="2 17 20">
        <name>Mg(2+)</name>
        <dbReference type="ChEBI" id="CHEBI:18420"/>
    </cofactor>
</comment>
<dbReference type="PRINTS" id="PR01736">
    <property type="entry name" value="PHPHTRNFRASE"/>
</dbReference>
<evidence type="ECO:0000256" key="15">
    <source>
        <dbReference type="ARBA" id="ARBA00022842"/>
    </source>
</evidence>
<dbReference type="PIRSF" id="PIRSF000732">
    <property type="entry name" value="PTS_enzyme_I"/>
    <property type="match status" value="1"/>
</dbReference>
<evidence type="ECO:0000256" key="12">
    <source>
        <dbReference type="ARBA" id="ARBA00022683"/>
    </source>
</evidence>
<feature type="binding site" evidence="19">
    <location>
        <position position="309"/>
    </location>
    <ligand>
        <name>phosphoenolpyruvate</name>
        <dbReference type="ChEBI" id="CHEBI:58702"/>
    </ligand>
</feature>
<dbReference type="EC" id="2.7.3.9" evidence="6 17"/>
<keyword evidence="9 17" id="KW-0963">Cytoplasm</keyword>
<comment type="function">
    <text evidence="3 17">General (non sugar-specific) component of the phosphoenolpyruvate-dependent sugar phosphotransferase system (sugar PTS). This major carbohydrate active-transport system catalyzes the phosphorylation of incoming sugar substrates concomitantly with their translocation across the cell membrane. Enzyme I transfers the phosphoryl group from phosphoenolpyruvate (PEP) to the phosphoryl carrier protein (HPr).</text>
</comment>
<dbReference type="Pfam" id="PF00391">
    <property type="entry name" value="PEP-utilizers"/>
    <property type="match status" value="1"/>
</dbReference>
<dbReference type="Gene3D" id="3.20.20.60">
    <property type="entry name" value="Phosphoenolpyruvate-binding domains"/>
    <property type="match status" value="1"/>
</dbReference>
<evidence type="ECO:0000256" key="17">
    <source>
        <dbReference type="PIRNR" id="PIRNR000732"/>
    </source>
</evidence>
<dbReference type="InterPro" id="IPR008279">
    <property type="entry name" value="PEP-util_enz_mobile_dom"/>
</dbReference>
<evidence type="ECO:0000256" key="9">
    <source>
        <dbReference type="ARBA" id="ARBA00022490"/>
    </source>
</evidence>
<dbReference type="InterPro" id="IPR024692">
    <property type="entry name" value="PTS_EI"/>
</dbReference>
<dbReference type="InterPro" id="IPR040442">
    <property type="entry name" value="Pyrv_kinase-like_dom_sf"/>
</dbReference>
<dbReference type="InterPro" id="IPR050499">
    <property type="entry name" value="PEP-utilizing_PTS_enzyme"/>
</dbReference>
<feature type="binding site" evidence="19">
    <location>
        <position position="345"/>
    </location>
    <ligand>
        <name>phosphoenolpyruvate</name>
        <dbReference type="ChEBI" id="CHEBI:58702"/>
    </ligand>
</feature>
<evidence type="ECO:0000256" key="4">
    <source>
        <dbReference type="ARBA" id="ARBA00004496"/>
    </source>
</evidence>
<feature type="domain" description="PEP-utilising enzyme C-terminal" evidence="22">
    <location>
        <begin position="273"/>
        <end position="550"/>
    </location>
</feature>
<dbReference type="RefSeq" id="WP_099261591.1">
    <property type="nucleotide sequence ID" value="NZ_NIZW01000011.1"/>
</dbReference>
<dbReference type="GeneID" id="90609515"/>
<dbReference type="NCBIfam" id="TIGR01417">
    <property type="entry name" value="PTS_I_fam"/>
    <property type="match status" value="1"/>
</dbReference>
<dbReference type="AlphaFoldDB" id="A0A2G1W5Z5"/>
<dbReference type="Proteomes" id="UP000225740">
    <property type="component" value="Unassembled WGS sequence"/>
</dbReference>
<comment type="similarity">
    <text evidence="5 17">Belongs to the PEP-utilizing enzyme family.</text>
</comment>
<dbReference type="PANTHER" id="PTHR46244">
    <property type="entry name" value="PHOSPHOENOLPYRUVATE-PROTEIN PHOSPHOTRANSFERASE"/>
    <property type="match status" value="1"/>
</dbReference>
<evidence type="ECO:0000259" key="23">
    <source>
        <dbReference type="Pfam" id="PF05524"/>
    </source>
</evidence>
<gene>
    <name evidence="24" type="primary">ptsP</name>
    <name evidence="24" type="ORF">CEE69_15720</name>
</gene>
<dbReference type="OrthoDB" id="9765468at2"/>